<keyword evidence="3" id="KW-1185">Reference proteome</keyword>
<dbReference type="PANTHER" id="PTHR34351">
    <property type="entry name" value="SLR1927 PROTEIN-RELATED"/>
    <property type="match status" value="1"/>
</dbReference>
<sequence length="432" mass="45310">MRSGIWTWLAAIPVTVAVGALYTWKGGESLLFVLLLLLLIMLQGAATQLLGPKRVEAKRSWHPLTPRAGDTVAVTLDITVSGGLLPLWVEVEDEWSVPHDTGQAADAGSRGGKLVFGSWKRRFTGTYYLKDLDRGVYTGDDMRITWGDSFGWFKRGLRMKVRDELVVHPVPLPLGSGGAGTAGPDVEGLDLGRDSVQGYAEAGRLRAYMPGDPLRRVHWKSSAKQGALLTRIPEDREMPARRLYLDTAAASYDRPGAKRPGGPAPGAPGSADAAFELAVSAAAAWLARELGADGRAEADFRHGGMTGPVSGEACALTGMRGLKAGLDLLAGVTPGPAESGDGLLRKAAAVTEGGALTFITGRLTPELAAAALLLAERGVRLEIWCACGPKGDAESARLAAGLTDRGLSVVDLTRYSTAGAASGEGGVRHDIA</sequence>
<dbReference type="PANTHER" id="PTHR34351:SF2">
    <property type="entry name" value="DUF58 DOMAIN-CONTAINING PROTEIN"/>
    <property type="match status" value="1"/>
</dbReference>
<protein>
    <submittedName>
        <fullName evidence="2">DUF58 domain-containing protein</fullName>
    </submittedName>
</protein>
<comment type="caution">
    <text evidence="2">The sequence shown here is derived from an EMBL/GenBank/DDBJ whole genome shotgun (WGS) entry which is preliminary data.</text>
</comment>
<keyword evidence="1" id="KW-0812">Transmembrane</keyword>
<evidence type="ECO:0000256" key="1">
    <source>
        <dbReference type="SAM" id="Phobius"/>
    </source>
</evidence>
<keyword evidence="1" id="KW-0472">Membrane</keyword>
<gene>
    <name evidence="2" type="ORF">V3851_09690</name>
</gene>
<dbReference type="Proteomes" id="UP001306950">
    <property type="component" value="Unassembled WGS sequence"/>
</dbReference>
<accession>A0ABU7VQT1</accession>
<evidence type="ECO:0000313" key="2">
    <source>
        <dbReference type="EMBL" id="MEF2966101.1"/>
    </source>
</evidence>
<evidence type="ECO:0000313" key="3">
    <source>
        <dbReference type="Proteomes" id="UP001306950"/>
    </source>
</evidence>
<feature type="transmembrane region" description="Helical" evidence="1">
    <location>
        <begin position="30"/>
        <end position="50"/>
    </location>
</feature>
<organism evidence="2 3">
    <name type="scientific">Paenibacillus haidiansis</name>
    <dbReference type="NCBI Taxonomy" id="1574488"/>
    <lineage>
        <taxon>Bacteria</taxon>
        <taxon>Bacillati</taxon>
        <taxon>Bacillota</taxon>
        <taxon>Bacilli</taxon>
        <taxon>Bacillales</taxon>
        <taxon>Paenibacillaceae</taxon>
        <taxon>Paenibacillus</taxon>
    </lineage>
</organism>
<dbReference type="EMBL" id="JAZHPZ010000004">
    <property type="protein sequence ID" value="MEF2966101.1"/>
    <property type="molecule type" value="Genomic_DNA"/>
</dbReference>
<proteinExistence type="predicted"/>
<name>A0ABU7VQT1_9BACL</name>
<dbReference type="RefSeq" id="WP_331846337.1">
    <property type="nucleotide sequence ID" value="NZ_JAZHPZ010000004.1"/>
</dbReference>
<feature type="transmembrane region" description="Helical" evidence="1">
    <location>
        <begin position="5"/>
        <end position="24"/>
    </location>
</feature>
<reference evidence="2 3" key="1">
    <citation type="submission" date="2024-02" db="EMBL/GenBank/DDBJ databases">
        <title>A nitrogen-fixing paenibacillus bacterium.</title>
        <authorList>
            <person name="Zhang W.L."/>
            <person name="Chen S.F."/>
        </authorList>
    </citation>
    <scope>NUCLEOTIDE SEQUENCE [LARGE SCALE GENOMIC DNA]</scope>
    <source>
        <strain evidence="2 3">M1</strain>
    </source>
</reference>
<keyword evidence="1" id="KW-1133">Transmembrane helix</keyword>